<evidence type="ECO:0000313" key="2">
    <source>
        <dbReference type="EMBL" id="MFI1461476.1"/>
    </source>
</evidence>
<dbReference type="Proteomes" id="UP001611263">
    <property type="component" value="Unassembled WGS sequence"/>
</dbReference>
<accession>A0ABW7TKA3</accession>
<dbReference type="RefSeq" id="WP_306306585.1">
    <property type="nucleotide sequence ID" value="NZ_JBIRUQ010000002.1"/>
</dbReference>
<dbReference type="Gene3D" id="3.40.462.20">
    <property type="match status" value="1"/>
</dbReference>
<comment type="caution">
    <text evidence="2">The sequence shown here is derived from an EMBL/GenBank/DDBJ whole genome shotgun (WGS) entry which is preliminary data.</text>
</comment>
<dbReference type="InterPro" id="IPR016169">
    <property type="entry name" value="FAD-bd_PCMH_sub2"/>
</dbReference>
<dbReference type="InterPro" id="IPR012951">
    <property type="entry name" value="BBE"/>
</dbReference>
<sequence>MNYPDPDLADPRFNTSGVPWQALYYGAGYPRLQQVKADWDPRNVFRHRLSVEIPRDTAPPG</sequence>
<protein>
    <submittedName>
        <fullName evidence="2">BBE domain-containing protein</fullName>
    </submittedName>
</protein>
<dbReference type="Pfam" id="PF08031">
    <property type="entry name" value="BBE"/>
    <property type="match status" value="1"/>
</dbReference>
<organism evidence="2 3">
    <name type="scientific">Nocardia carnea</name>
    <dbReference type="NCBI Taxonomy" id="37328"/>
    <lineage>
        <taxon>Bacteria</taxon>
        <taxon>Bacillati</taxon>
        <taxon>Actinomycetota</taxon>
        <taxon>Actinomycetes</taxon>
        <taxon>Mycobacteriales</taxon>
        <taxon>Nocardiaceae</taxon>
        <taxon>Nocardia</taxon>
    </lineage>
</organism>
<keyword evidence="3" id="KW-1185">Reference proteome</keyword>
<dbReference type="EMBL" id="JBIRUQ010000002">
    <property type="protein sequence ID" value="MFI1461476.1"/>
    <property type="molecule type" value="Genomic_DNA"/>
</dbReference>
<evidence type="ECO:0000259" key="1">
    <source>
        <dbReference type="Pfam" id="PF08031"/>
    </source>
</evidence>
<name>A0ABW7TKA3_9NOCA</name>
<dbReference type="GeneID" id="93509714"/>
<evidence type="ECO:0000313" key="3">
    <source>
        <dbReference type="Proteomes" id="UP001611263"/>
    </source>
</evidence>
<reference evidence="2 3" key="1">
    <citation type="submission" date="2024-10" db="EMBL/GenBank/DDBJ databases">
        <title>The Natural Products Discovery Center: Release of the First 8490 Sequenced Strains for Exploring Actinobacteria Biosynthetic Diversity.</title>
        <authorList>
            <person name="Kalkreuter E."/>
            <person name="Kautsar S.A."/>
            <person name="Yang D."/>
            <person name="Bader C.D."/>
            <person name="Teijaro C.N."/>
            <person name="Fluegel L."/>
            <person name="Davis C.M."/>
            <person name="Simpson J.R."/>
            <person name="Lauterbach L."/>
            <person name="Steele A.D."/>
            <person name="Gui C."/>
            <person name="Meng S."/>
            <person name="Li G."/>
            <person name="Viehrig K."/>
            <person name="Ye F."/>
            <person name="Su P."/>
            <person name="Kiefer A.F."/>
            <person name="Nichols A."/>
            <person name="Cepeda A.J."/>
            <person name="Yan W."/>
            <person name="Fan B."/>
            <person name="Jiang Y."/>
            <person name="Adhikari A."/>
            <person name="Zheng C.-J."/>
            <person name="Schuster L."/>
            <person name="Cowan T.M."/>
            <person name="Smanski M.J."/>
            <person name="Chevrette M.G."/>
            <person name="De Carvalho L.P.S."/>
            <person name="Shen B."/>
        </authorList>
    </citation>
    <scope>NUCLEOTIDE SEQUENCE [LARGE SCALE GENOMIC DNA]</scope>
    <source>
        <strain evidence="2 3">NPDC020568</strain>
    </source>
</reference>
<dbReference type="Gene3D" id="3.30.465.10">
    <property type="match status" value="1"/>
</dbReference>
<proteinExistence type="predicted"/>
<feature type="domain" description="Berberine/berberine-like" evidence="1">
    <location>
        <begin position="1"/>
        <end position="52"/>
    </location>
</feature>
<gene>
    <name evidence="2" type="ORF">ACH4WX_12230</name>
</gene>